<name>A0ABU8S7F3_9SPHN</name>
<dbReference type="SUPFAM" id="SSF52833">
    <property type="entry name" value="Thioredoxin-like"/>
    <property type="match status" value="1"/>
</dbReference>
<accession>A0ABU8S7F3</accession>
<keyword evidence="4" id="KW-1185">Reference proteome</keyword>
<dbReference type="PROSITE" id="PS51352">
    <property type="entry name" value="THIOREDOXIN_2"/>
    <property type="match status" value="1"/>
</dbReference>
<evidence type="ECO:0000313" key="3">
    <source>
        <dbReference type="EMBL" id="MEJ6009851.1"/>
    </source>
</evidence>
<dbReference type="InterPro" id="IPR013766">
    <property type="entry name" value="Thioredoxin_domain"/>
</dbReference>
<sequence>MLRFSRQLDYGQPAPDFALPDTDGRIRTLAEFAGKKALLVAFICNHCPVVLHMLPSLCDFAREYAPKGLQVIAISSNWPDEFPEDDYPHMQAFAKEWDLPFPYLYDESQDVALAYNAICTPDFFLYDGDRNLSYAGQYCPSRPKLPHPPLPGVPPMRTDLPVTGEDMRRAVDAVLAGRSIPVEDQTPSSGCSMKWQPGKDPWWG</sequence>
<dbReference type="RefSeq" id="WP_339966161.1">
    <property type="nucleotide sequence ID" value="NZ_JBBHJY010000003.1"/>
</dbReference>
<dbReference type="PANTHER" id="PTHR43640">
    <property type="entry name" value="OS07G0260300 PROTEIN"/>
    <property type="match status" value="1"/>
</dbReference>
<dbReference type="InterPro" id="IPR000866">
    <property type="entry name" value="AhpC/TSA"/>
</dbReference>
<dbReference type="CDD" id="cd02969">
    <property type="entry name" value="PRX_like1"/>
    <property type="match status" value="1"/>
</dbReference>
<proteinExistence type="predicted"/>
<protein>
    <submittedName>
        <fullName evidence="3">Thioredoxin family protein</fullName>
    </submittedName>
</protein>
<dbReference type="Gene3D" id="3.40.30.10">
    <property type="entry name" value="Glutaredoxin"/>
    <property type="match status" value="1"/>
</dbReference>
<dbReference type="Proteomes" id="UP001379235">
    <property type="component" value="Unassembled WGS sequence"/>
</dbReference>
<dbReference type="InterPro" id="IPR047262">
    <property type="entry name" value="PRX-like1"/>
</dbReference>
<feature type="region of interest" description="Disordered" evidence="1">
    <location>
        <begin position="181"/>
        <end position="204"/>
    </location>
</feature>
<evidence type="ECO:0000313" key="4">
    <source>
        <dbReference type="Proteomes" id="UP001379235"/>
    </source>
</evidence>
<reference evidence="3 4" key="1">
    <citation type="submission" date="2024-03" db="EMBL/GenBank/DDBJ databases">
        <authorList>
            <person name="Jo J.-H."/>
        </authorList>
    </citation>
    <scope>NUCLEOTIDE SEQUENCE [LARGE SCALE GENOMIC DNA]</scope>
    <source>
        <strain evidence="3 4">AS3R-12</strain>
    </source>
</reference>
<organism evidence="3 4">
    <name type="scientific">Novosphingobium aquae</name>
    <dbReference type="NCBI Taxonomy" id="3133435"/>
    <lineage>
        <taxon>Bacteria</taxon>
        <taxon>Pseudomonadati</taxon>
        <taxon>Pseudomonadota</taxon>
        <taxon>Alphaproteobacteria</taxon>
        <taxon>Sphingomonadales</taxon>
        <taxon>Sphingomonadaceae</taxon>
        <taxon>Novosphingobium</taxon>
    </lineage>
</organism>
<dbReference type="InterPro" id="IPR036249">
    <property type="entry name" value="Thioredoxin-like_sf"/>
</dbReference>
<dbReference type="EMBL" id="JBBHJY010000003">
    <property type="protein sequence ID" value="MEJ6009851.1"/>
    <property type="molecule type" value="Genomic_DNA"/>
</dbReference>
<dbReference type="Pfam" id="PF00578">
    <property type="entry name" value="AhpC-TSA"/>
    <property type="match status" value="1"/>
</dbReference>
<feature type="domain" description="Thioredoxin" evidence="2">
    <location>
        <begin position="8"/>
        <end position="176"/>
    </location>
</feature>
<evidence type="ECO:0000256" key="1">
    <source>
        <dbReference type="SAM" id="MobiDB-lite"/>
    </source>
</evidence>
<gene>
    <name evidence="3" type="ORF">WG900_07955</name>
</gene>
<dbReference type="PANTHER" id="PTHR43640:SF1">
    <property type="entry name" value="THIOREDOXIN-DEPENDENT PEROXIREDOXIN"/>
    <property type="match status" value="1"/>
</dbReference>
<comment type="caution">
    <text evidence="3">The sequence shown here is derived from an EMBL/GenBank/DDBJ whole genome shotgun (WGS) entry which is preliminary data.</text>
</comment>
<evidence type="ECO:0000259" key="2">
    <source>
        <dbReference type="PROSITE" id="PS51352"/>
    </source>
</evidence>